<proteinExistence type="inferred from homology"/>
<dbReference type="Pfam" id="PF00106">
    <property type="entry name" value="adh_short"/>
    <property type="match status" value="1"/>
</dbReference>
<organism evidence="5 6">
    <name type="scientific">Pseudonocardia xishanensis</name>
    <dbReference type="NCBI Taxonomy" id="630995"/>
    <lineage>
        <taxon>Bacteria</taxon>
        <taxon>Bacillati</taxon>
        <taxon>Actinomycetota</taxon>
        <taxon>Actinomycetes</taxon>
        <taxon>Pseudonocardiales</taxon>
        <taxon>Pseudonocardiaceae</taxon>
        <taxon>Pseudonocardia</taxon>
    </lineage>
</organism>
<dbReference type="CDD" id="cd05233">
    <property type="entry name" value="SDR_c"/>
    <property type="match status" value="1"/>
</dbReference>
<dbReference type="PANTHER" id="PTHR42760">
    <property type="entry name" value="SHORT-CHAIN DEHYDROGENASES/REDUCTASES FAMILY MEMBER"/>
    <property type="match status" value="1"/>
</dbReference>
<dbReference type="PANTHER" id="PTHR42760:SF133">
    <property type="entry name" value="3-OXOACYL-[ACYL-CARRIER-PROTEIN] REDUCTASE"/>
    <property type="match status" value="1"/>
</dbReference>
<dbReference type="PROSITE" id="PS00061">
    <property type="entry name" value="ADH_SHORT"/>
    <property type="match status" value="1"/>
</dbReference>
<dbReference type="EMBL" id="BAABGT010000099">
    <property type="protein sequence ID" value="GAA4557000.1"/>
    <property type="molecule type" value="Genomic_DNA"/>
</dbReference>
<dbReference type="Proteomes" id="UP001501598">
    <property type="component" value="Unassembled WGS sequence"/>
</dbReference>
<accession>A0ABP8S1W1</accession>
<reference evidence="6" key="1">
    <citation type="journal article" date="2019" name="Int. J. Syst. Evol. Microbiol.">
        <title>The Global Catalogue of Microorganisms (GCM) 10K type strain sequencing project: providing services to taxonomists for standard genome sequencing and annotation.</title>
        <authorList>
            <consortium name="The Broad Institute Genomics Platform"/>
            <consortium name="The Broad Institute Genome Sequencing Center for Infectious Disease"/>
            <person name="Wu L."/>
            <person name="Ma J."/>
        </authorList>
    </citation>
    <scope>NUCLEOTIDE SEQUENCE [LARGE SCALE GENOMIC DNA]</scope>
    <source>
        <strain evidence="6">JCM 17906</strain>
    </source>
</reference>
<evidence type="ECO:0000313" key="5">
    <source>
        <dbReference type="EMBL" id="GAA4557000.1"/>
    </source>
</evidence>
<dbReference type="NCBIfam" id="TIGR03971">
    <property type="entry name" value="SDR_subfam_1"/>
    <property type="match status" value="1"/>
</dbReference>
<dbReference type="InterPro" id="IPR023985">
    <property type="entry name" value="SDR_subfam_1"/>
</dbReference>
<evidence type="ECO:0000256" key="3">
    <source>
        <dbReference type="ARBA" id="ARBA00023027"/>
    </source>
</evidence>
<keyword evidence="2" id="KW-0560">Oxidoreductase</keyword>
<dbReference type="InterPro" id="IPR020904">
    <property type="entry name" value="Sc_DH/Rdtase_CS"/>
</dbReference>
<dbReference type="InterPro" id="IPR002347">
    <property type="entry name" value="SDR_fam"/>
</dbReference>
<comment type="caution">
    <text evidence="5">The sequence shown here is derived from an EMBL/GenBank/DDBJ whole genome shotgun (WGS) entry which is preliminary data.</text>
</comment>
<dbReference type="Gene3D" id="3.40.50.720">
    <property type="entry name" value="NAD(P)-binding Rossmann-like Domain"/>
    <property type="match status" value="1"/>
</dbReference>
<dbReference type="PRINTS" id="PR00080">
    <property type="entry name" value="SDRFAMILY"/>
</dbReference>
<keyword evidence="6" id="KW-1185">Reference proteome</keyword>
<keyword evidence="3" id="KW-0520">NAD</keyword>
<dbReference type="PRINTS" id="PR00081">
    <property type="entry name" value="GDHRDH"/>
</dbReference>
<dbReference type="InterPro" id="IPR036291">
    <property type="entry name" value="NAD(P)-bd_dom_sf"/>
</dbReference>
<sequence length="278" mass="29472">MGTLDGQVALITGGARGQGRAHAVALAEEGADVVLVDSVKDNATTRYPMASHADLEETVRMVEALDRRCTAHVLDVRDLDGMIRAADRTVAEYGRLDILVAQAGILTYGTIGEMSSETWNETIAINLTGIFHAMRAVIPHMRARGYGRIVATSSAVGHMGMQNVGHYSASKWGVLGLVKSAALELARDGITVNALAPTMVDTPMIRNAESVRVFVPGVEDPSEEQIREAFALNPMGVPWLDPVECARAMLFFVRPGTSYITGESVGPLAGAAAQNGAA</sequence>
<comment type="similarity">
    <text evidence="1 4">Belongs to the short-chain dehydrogenases/reductases (SDR) family.</text>
</comment>
<evidence type="ECO:0000256" key="1">
    <source>
        <dbReference type="ARBA" id="ARBA00006484"/>
    </source>
</evidence>
<dbReference type="RefSeq" id="WP_345426113.1">
    <property type="nucleotide sequence ID" value="NZ_BAABGT010000099.1"/>
</dbReference>
<dbReference type="SUPFAM" id="SSF51735">
    <property type="entry name" value="NAD(P)-binding Rossmann-fold domains"/>
    <property type="match status" value="1"/>
</dbReference>
<gene>
    <name evidence="5" type="ORF">GCM10023175_60480</name>
</gene>
<evidence type="ECO:0000313" key="6">
    <source>
        <dbReference type="Proteomes" id="UP001501598"/>
    </source>
</evidence>
<protein>
    <submittedName>
        <fullName evidence="5">Mycofactocin-coupled SDR family oxidoreductase</fullName>
    </submittedName>
</protein>
<name>A0ABP8S1W1_9PSEU</name>
<evidence type="ECO:0000256" key="2">
    <source>
        <dbReference type="ARBA" id="ARBA00023002"/>
    </source>
</evidence>
<evidence type="ECO:0000256" key="4">
    <source>
        <dbReference type="RuleBase" id="RU000363"/>
    </source>
</evidence>